<dbReference type="SUPFAM" id="SSF56672">
    <property type="entry name" value="DNA/RNA polymerases"/>
    <property type="match status" value="1"/>
</dbReference>
<dbReference type="InterPro" id="IPR053134">
    <property type="entry name" value="RNA-dir_DNA_polymerase"/>
</dbReference>
<dbReference type="CDD" id="cd01647">
    <property type="entry name" value="RT_LTR"/>
    <property type="match status" value="1"/>
</dbReference>
<keyword evidence="2" id="KW-0808">Transferase</keyword>
<dbReference type="EMBL" id="JBFOLK010000064">
    <property type="protein sequence ID" value="KAL2457322.1"/>
    <property type="molecule type" value="Genomic_DNA"/>
</dbReference>
<dbReference type="PANTHER" id="PTHR24559">
    <property type="entry name" value="TRANSPOSON TY3-I GAG-POL POLYPROTEIN"/>
    <property type="match status" value="1"/>
</dbReference>
<feature type="domain" description="Reverse transcriptase" evidence="1">
    <location>
        <begin position="185"/>
        <end position="319"/>
    </location>
</feature>
<dbReference type="InterPro" id="IPR043128">
    <property type="entry name" value="Rev_trsase/Diguanyl_cyclase"/>
</dbReference>
<dbReference type="InterPro" id="IPR043502">
    <property type="entry name" value="DNA/RNA_pol_sf"/>
</dbReference>
<evidence type="ECO:0000313" key="2">
    <source>
        <dbReference type="EMBL" id="KAL2457322.1"/>
    </source>
</evidence>
<dbReference type="AlphaFoldDB" id="A0ABD1P0D8"/>
<protein>
    <submittedName>
        <fullName evidence="2">Reverse transcriptase</fullName>
    </submittedName>
</protein>
<keyword evidence="2" id="KW-0548">Nucleotidyltransferase</keyword>
<dbReference type="CDD" id="cd00303">
    <property type="entry name" value="retropepsin_like"/>
    <property type="match status" value="1"/>
</dbReference>
<keyword evidence="3" id="KW-1185">Reference proteome</keyword>
<sequence length="361" mass="41593">MEKEKPKPCVCRAEGLMYIDVKINGKSMKAMVYNCATHNYLADLEVTYLELVLEERSGKVKAINSVAQPIAGVAKSVLIKVGPFKGRTNLFAVHMDDFKQILGLDFLQDMKSADFEDVKPEELSRRLLPMRAIDHKIELIPGAKPLARAPYHMAQPELEELRKQLAEMLDSRIIVPVKSPNGALVLFHKKADDCFNYLSRAKYNIKIDIRSRYRQVWIKEEDKSKTIGVTGAFEFKVMPFGLTNAPAAFCTMKNQVIYGFLDDFVVVYSDDIEIYSKTLEEHVQHVRKVLFRLQNNELYAKPLKCSFVQTSISFLGHIIEQGKIRRDTKKVKAIKDWKPPRHVHNVRQFLELANYYRRLVK</sequence>
<gene>
    <name evidence="2" type="ORF">Adt_46414</name>
</gene>
<dbReference type="InterPro" id="IPR021109">
    <property type="entry name" value="Peptidase_aspartic_dom_sf"/>
</dbReference>
<dbReference type="Gene3D" id="2.40.70.10">
    <property type="entry name" value="Acid Proteases"/>
    <property type="match status" value="1"/>
</dbReference>
<comment type="caution">
    <text evidence="2">The sequence shown here is derived from an EMBL/GenBank/DDBJ whole genome shotgun (WGS) entry which is preliminary data.</text>
</comment>
<name>A0ABD1P0D8_9LAMI</name>
<dbReference type="PANTHER" id="PTHR24559:SF436">
    <property type="entry name" value="RNA-DIRECTED DNA POLYMERASE HOMOLOG"/>
    <property type="match status" value="1"/>
</dbReference>
<dbReference type="Pfam" id="PF00078">
    <property type="entry name" value="RVT_1"/>
    <property type="match status" value="1"/>
</dbReference>
<dbReference type="SUPFAM" id="SSF50630">
    <property type="entry name" value="Acid proteases"/>
    <property type="match status" value="1"/>
</dbReference>
<evidence type="ECO:0000259" key="1">
    <source>
        <dbReference type="Pfam" id="PF00078"/>
    </source>
</evidence>
<evidence type="ECO:0000313" key="3">
    <source>
        <dbReference type="Proteomes" id="UP001604336"/>
    </source>
</evidence>
<dbReference type="Gene3D" id="3.30.70.270">
    <property type="match status" value="2"/>
</dbReference>
<reference evidence="3" key="1">
    <citation type="submission" date="2024-07" db="EMBL/GenBank/DDBJ databases">
        <title>Two chromosome-level genome assemblies of Korean endemic species Abeliophyllum distichum and Forsythia ovata (Oleaceae).</title>
        <authorList>
            <person name="Jang H."/>
        </authorList>
    </citation>
    <scope>NUCLEOTIDE SEQUENCE [LARGE SCALE GENOMIC DNA]</scope>
</reference>
<organism evidence="2 3">
    <name type="scientific">Abeliophyllum distichum</name>
    <dbReference type="NCBI Taxonomy" id="126358"/>
    <lineage>
        <taxon>Eukaryota</taxon>
        <taxon>Viridiplantae</taxon>
        <taxon>Streptophyta</taxon>
        <taxon>Embryophyta</taxon>
        <taxon>Tracheophyta</taxon>
        <taxon>Spermatophyta</taxon>
        <taxon>Magnoliopsida</taxon>
        <taxon>eudicotyledons</taxon>
        <taxon>Gunneridae</taxon>
        <taxon>Pentapetalae</taxon>
        <taxon>asterids</taxon>
        <taxon>lamiids</taxon>
        <taxon>Lamiales</taxon>
        <taxon>Oleaceae</taxon>
        <taxon>Forsythieae</taxon>
        <taxon>Abeliophyllum</taxon>
    </lineage>
</organism>
<proteinExistence type="predicted"/>
<dbReference type="InterPro" id="IPR000477">
    <property type="entry name" value="RT_dom"/>
</dbReference>
<dbReference type="Proteomes" id="UP001604336">
    <property type="component" value="Unassembled WGS sequence"/>
</dbReference>
<keyword evidence="2" id="KW-0695">RNA-directed DNA polymerase</keyword>
<dbReference type="GO" id="GO:0003964">
    <property type="term" value="F:RNA-directed DNA polymerase activity"/>
    <property type="evidence" value="ECO:0007669"/>
    <property type="project" value="UniProtKB-KW"/>
</dbReference>
<accession>A0ABD1P0D8</accession>
<dbReference type="Gene3D" id="3.10.10.10">
    <property type="entry name" value="HIV Type 1 Reverse Transcriptase, subunit A, domain 1"/>
    <property type="match status" value="2"/>
</dbReference>